<proteinExistence type="inferred from homology"/>
<comment type="similarity">
    <text evidence="1">Belongs to the UPF0462 family.</text>
</comment>
<keyword evidence="3" id="KW-1185">Reference proteome</keyword>
<evidence type="ECO:0000256" key="1">
    <source>
        <dbReference type="ARBA" id="ARBA00038085"/>
    </source>
</evidence>
<gene>
    <name evidence="2" type="ORF">HPBE_LOCUS4266</name>
</gene>
<evidence type="ECO:0000313" key="4">
    <source>
        <dbReference type="WBParaSite" id="HPBE_0000426501-mRNA-1"/>
    </source>
</evidence>
<dbReference type="EMBL" id="UZAH01025292">
    <property type="protein sequence ID" value="VDO60668.1"/>
    <property type="molecule type" value="Genomic_DNA"/>
</dbReference>
<reference evidence="4" key="2">
    <citation type="submission" date="2019-09" db="UniProtKB">
        <authorList>
            <consortium name="WormBaseParasite"/>
        </authorList>
    </citation>
    <scope>IDENTIFICATION</scope>
</reference>
<sequence>MAAAADVGSSLSGFEYTIDKTWDGLPVDHDPIHVKMKWHFAKQRGKPHKRVIRVSFEAPLFDDPEAPPDPPGILPGLWEYEVVEFFFANSRDQYIEVEVGPHGHWLCLLFDGIRKPFNNGEELELEITNKFVGSVWHCEFELPLAYLPGNITKFNSFAIHGTGSERVYEALNPVTDGNYKDTLPRTTTGLNLLINSTWNSLPIEHPISIHLQWKDSEKAINKYLYNNPPAPNHTAGATPMLYNYEVLEIFIANDKDQYLEMELGPNQQWLCLFLDGERNSFNTGEYLQLSVWNRVDGNKWIGEADIPLAYLPANVSRINAYEIHNEGDERIYEAMNPTPLGRYQLTLSLAIALECAALSTPRHIVGLNRPRKIELLFKKDVTSSFQGPDFHRLQYFANFDPLLIIPEDYYSKYKPYLDGRYGDLWAGHY</sequence>
<protein>
    <submittedName>
        <fullName evidence="4">PLAT domain-containing protein</fullName>
    </submittedName>
</protein>
<dbReference type="PANTHER" id="PTHR31475">
    <property type="entry name" value="UPF0462 PROTEIN"/>
    <property type="match status" value="1"/>
</dbReference>
<dbReference type="Proteomes" id="UP000050761">
    <property type="component" value="Unassembled WGS sequence"/>
</dbReference>
<organism evidence="3 4">
    <name type="scientific">Heligmosomoides polygyrus</name>
    <name type="common">Parasitic roundworm</name>
    <dbReference type="NCBI Taxonomy" id="6339"/>
    <lineage>
        <taxon>Eukaryota</taxon>
        <taxon>Metazoa</taxon>
        <taxon>Ecdysozoa</taxon>
        <taxon>Nematoda</taxon>
        <taxon>Chromadorea</taxon>
        <taxon>Rhabditida</taxon>
        <taxon>Rhabditina</taxon>
        <taxon>Rhabditomorpha</taxon>
        <taxon>Strongyloidea</taxon>
        <taxon>Heligmosomidae</taxon>
        <taxon>Heligmosomoides</taxon>
    </lineage>
</organism>
<dbReference type="PANTHER" id="PTHR31475:SF5">
    <property type="entry name" value="UPF0462 PROTEIN C4ORF33 HOMOLOG"/>
    <property type="match status" value="1"/>
</dbReference>
<reference evidence="2 3" key="1">
    <citation type="submission" date="2018-11" db="EMBL/GenBank/DDBJ databases">
        <authorList>
            <consortium name="Pathogen Informatics"/>
        </authorList>
    </citation>
    <scope>NUCLEOTIDE SEQUENCE [LARGE SCALE GENOMIC DNA]</scope>
</reference>
<dbReference type="Gene3D" id="2.60.40.1190">
    <property type="match status" value="2"/>
</dbReference>
<dbReference type="WBParaSite" id="HPBE_0000426501-mRNA-1">
    <property type="protein sequence ID" value="HPBE_0000426501-mRNA-1"/>
    <property type="gene ID" value="HPBE_0000426501"/>
</dbReference>
<evidence type="ECO:0000313" key="3">
    <source>
        <dbReference type="Proteomes" id="UP000050761"/>
    </source>
</evidence>
<accession>A0A183FDF4</accession>
<name>A0A183FDF4_HELPZ</name>
<accession>A0A3P8A7M8</accession>
<evidence type="ECO:0000313" key="2">
    <source>
        <dbReference type="EMBL" id="VDO60668.1"/>
    </source>
</evidence>
<dbReference type="AlphaFoldDB" id="A0A183FDF4"/>
<dbReference type="OrthoDB" id="10056816at2759"/>